<feature type="compositionally biased region" description="Basic and acidic residues" evidence="1">
    <location>
        <begin position="147"/>
        <end position="158"/>
    </location>
</feature>
<evidence type="ECO:0000313" key="2">
    <source>
        <dbReference type="EMBL" id="CAG5082575.1"/>
    </source>
</evidence>
<organism evidence="2 3">
    <name type="scientific">Oikopleura dioica</name>
    <name type="common">Tunicate</name>
    <dbReference type="NCBI Taxonomy" id="34765"/>
    <lineage>
        <taxon>Eukaryota</taxon>
        <taxon>Metazoa</taxon>
        <taxon>Chordata</taxon>
        <taxon>Tunicata</taxon>
        <taxon>Appendicularia</taxon>
        <taxon>Copelata</taxon>
        <taxon>Oikopleuridae</taxon>
        <taxon>Oikopleura</taxon>
    </lineage>
</organism>
<accession>A0ABN7RWZ4</accession>
<dbReference type="EMBL" id="OU015568">
    <property type="protein sequence ID" value="CAG5082575.1"/>
    <property type="molecule type" value="Genomic_DNA"/>
</dbReference>
<feature type="compositionally biased region" description="Basic and acidic residues" evidence="1">
    <location>
        <begin position="119"/>
        <end position="128"/>
    </location>
</feature>
<dbReference type="Proteomes" id="UP001158576">
    <property type="component" value="Chromosome PAR"/>
</dbReference>
<feature type="compositionally biased region" description="Polar residues" evidence="1">
    <location>
        <begin position="168"/>
        <end position="190"/>
    </location>
</feature>
<feature type="compositionally biased region" description="Acidic residues" evidence="1">
    <location>
        <begin position="412"/>
        <end position="437"/>
    </location>
</feature>
<feature type="compositionally biased region" description="Basic and acidic residues" evidence="1">
    <location>
        <begin position="95"/>
        <end position="109"/>
    </location>
</feature>
<feature type="compositionally biased region" description="Polar residues" evidence="1">
    <location>
        <begin position="39"/>
        <end position="71"/>
    </location>
</feature>
<evidence type="ECO:0000256" key="1">
    <source>
        <dbReference type="SAM" id="MobiDB-lite"/>
    </source>
</evidence>
<gene>
    <name evidence="2" type="ORF">OKIOD_LOCUS1717</name>
</gene>
<feature type="compositionally biased region" description="Low complexity" evidence="1">
    <location>
        <begin position="457"/>
        <end position="474"/>
    </location>
</feature>
<protein>
    <submittedName>
        <fullName evidence="2">Oidioi.mRNA.OKI2018_I69.PAR.g10159.t1.cds</fullName>
    </submittedName>
</protein>
<evidence type="ECO:0000313" key="3">
    <source>
        <dbReference type="Proteomes" id="UP001158576"/>
    </source>
</evidence>
<reference evidence="2 3" key="1">
    <citation type="submission" date="2021-04" db="EMBL/GenBank/DDBJ databases">
        <authorList>
            <person name="Bliznina A."/>
        </authorList>
    </citation>
    <scope>NUCLEOTIDE SEQUENCE [LARGE SCALE GENOMIC DNA]</scope>
</reference>
<name>A0ABN7RWZ4_OIKDI</name>
<proteinExistence type="predicted"/>
<sequence length="482" mass="54720">MKFDCKVCQVLQFYLPAVAKEIVCFNCERKFNITNNSFRRTSPVESSSRPSTPLPITNGNPHHESNASQEHAQPYEFIPPKPPVDRVRNQLGEFTKAKEEVEKKEEPSLKRNSHIETNGTDHEEEEYHSNTSTEDVSKRGRKRKKTERLVQLEQHELEQSSQKRTKSESSPSVSFRNSPMIPTQPHPNNTCGGCAKRLNTIPDFKTTTTKCIDCIRWFCVQCTEDFLMKEEGSEYFVCKVKKRCNPTARGRARLKHSPDKAESKPKIVKKTISSEPTANGIKIRNWASRPVKRRPKKRNNFPALGTIICCDHEWCTYTLTITAANQRRAKTCLNLHTKRCLENFKNGRRLDYNPNGKSTYVAISKFGLGHQSAIKTEPLANIQGQYHQEQTSKLPEQVPLFGLKKEIMDETTNIEEIDEDDWSTDEEGGSSADEEQQSDSPPYMTELDMLPEPATHPEVPVPVNGGIPVPTNGVLPEPDLVN</sequence>
<feature type="region of interest" description="Disordered" evidence="1">
    <location>
        <begin position="39"/>
        <end position="190"/>
    </location>
</feature>
<keyword evidence="3" id="KW-1185">Reference proteome</keyword>
<feature type="region of interest" description="Disordered" evidence="1">
    <location>
        <begin position="409"/>
        <end position="482"/>
    </location>
</feature>